<accession>A0A8J3G5D4</accession>
<dbReference type="Pfam" id="PF00072">
    <property type="entry name" value="Response_reg"/>
    <property type="match status" value="1"/>
</dbReference>
<proteinExistence type="predicted"/>
<keyword evidence="4" id="KW-1185">Reference proteome</keyword>
<dbReference type="InterPro" id="IPR001789">
    <property type="entry name" value="Sig_transdc_resp-reg_receiver"/>
</dbReference>
<evidence type="ECO:0000313" key="3">
    <source>
        <dbReference type="EMBL" id="GHB35008.1"/>
    </source>
</evidence>
<dbReference type="SUPFAM" id="SSF52172">
    <property type="entry name" value="CheY-like"/>
    <property type="match status" value="1"/>
</dbReference>
<dbReference type="EMBL" id="BMYF01000008">
    <property type="protein sequence ID" value="GHB35008.1"/>
    <property type="molecule type" value="Genomic_DNA"/>
</dbReference>
<feature type="modified residue" description="4-aspartylphosphate" evidence="1">
    <location>
        <position position="62"/>
    </location>
</feature>
<dbReference type="AlphaFoldDB" id="A0A8J3G5D4"/>
<dbReference type="PROSITE" id="PS50110">
    <property type="entry name" value="RESPONSE_REGULATORY"/>
    <property type="match status" value="1"/>
</dbReference>
<dbReference type="RefSeq" id="WP_189580307.1">
    <property type="nucleotide sequence ID" value="NZ_BMYF01000008.1"/>
</dbReference>
<name>A0A8J3G5D4_9BACT</name>
<evidence type="ECO:0000256" key="1">
    <source>
        <dbReference type="PROSITE-ProRule" id="PRU00169"/>
    </source>
</evidence>
<feature type="domain" description="Response regulatory" evidence="2">
    <location>
        <begin position="7"/>
        <end position="129"/>
    </location>
</feature>
<protein>
    <submittedName>
        <fullName evidence="3">Response regulator</fullName>
    </submittedName>
</protein>
<evidence type="ECO:0000259" key="2">
    <source>
        <dbReference type="PROSITE" id="PS50110"/>
    </source>
</evidence>
<comment type="caution">
    <text evidence="3">The sequence shown here is derived from an EMBL/GenBank/DDBJ whole genome shotgun (WGS) entry which is preliminary data.</text>
</comment>
<organism evidence="3 4">
    <name type="scientific">Mongoliitalea lutea</name>
    <dbReference type="NCBI Taxonomy" id="849756"/>
    <lineage>
        <taxon>Bacteria</taxon>
        <taxon>Pseudomonadati</taxon>
        <taxon>Bacteroidota</taxon>
        <taxon>Cytophagia</taxon>
        <taxon>Cytophagales</taxon>
        <taxon>Cyclobacteriaceae</taxon>
        <taxon>Mongoliitalea</taxon>
    </lineage>
</organism>
<dbReference type="InterPro" id="IPR052893">
    <property type="entry name" value="TCS_response_regulator"/>
</dbReference>
<evidence type="ECO:0000313" key="4">
    <source>
        <dbReference type="Proteomes" id="UP000642809"/>
    </source>
</evidence>
<dbReference type="Proteomes" id="UP000642809">
    <property type="component" value="Unassembled WGS sequence"/>
</dbReference>
<keyword evidence="1" id="KW-0597">Phosphoprotein</keyword>
<dbReference type="SMART" id="SM00448">
    <property type="entry name" value="REC"/>
    <property type="match status" value="1"/>
</dbReference>
<reference evidence="3" key="2">
    <citation type="submission" date="2020-09" db="EMBL/GenBank/DDBJ databases">
        <authorList>
            <person name="Sun Q."/>
            <person name="Kim S."/>
        </authorList>
    </citation>
    <scope>NUCLEOTIDE SEQUENCE</scope>
    <source>
        <strain evidence="3">KCTC 23224</strain>
    </source>
</reference>
<dbReference type="CDD" id="cd17557">
    <property type="entry name" value="REC_Rcp-like"/>
    <property type="match status" value="1"/>
</dbReference>
<reference evidence="3" key="1">
    <citation type="journal article" date="2014" name="Int. J. Syst. Evol. Microbiol.">
        <title>Complete genome sequence of Corynebacterium casei LMG S-19264T (=DSM 44701T), isolated from a smear-ripened cheese.</title>
        <authorList>
            <consortium name="US DOE Joint Genome Institute (JGI-PGF)"/>
            <person name="Walter F."/>
            <person name="Albersmeier A."/>
            <person name="Kalinowski J."/>
            <person name="Ruckert C."/>
        </authorList>
    </citation>
    <scope>NUCLEOTIDE SEQUENCE</scope>
    <source>
        <strain evidence="3">KCTC 23224</strain>
    </source>
</reference>
<dbReference type="InterPro" id="IPR011006">
    <property type="entry name" value="CheY-like_superfamily"/>
</dbReference>
<dbReference type="PANTHER" id="PTHR44520:SF2">
    <property type="entry name" value="RESPONSE REGULATOR RCP1"/>
    <property type="match status" value="1"/>
</dbReference>
<gene>
    <name evidence="3" type="ORF">GCM10008106_15470</name>
</gene>
<dbReference type="PANTHER" id="PTHR44520">
    <property type="entry name" value="RESPONSE REGULATOR RCP1-RELATED"/>
    <property type="match status" value="1"/>
</dbReference>
<sequence>MKSNPLKILLADDDEADRLLFIEAFDELNAETSVQTVNDGVELMALLRQTVIEYLPDILFLDINMPKKNGLDCLKEIRADKKFKEVSIAIFTTSSSQGDMENTFLLGANVYINKPNNFQNLKKILEKSLSYASVYQDPPFNIDNFILNVE</sequence>
<dbReference type="Gene3D" id="3.40.50.2300">
    <property type="match status" value="1"/>
</dbReference>
<dbReference type="GO" id="GO:0000160">
    <property type="term" value="P:phosphorelay signal transduction system"/>
    <property type="evidence" value="ECO:0007669"/>
    <property type="project" value="InterPro"/>
</dbReference>